<evidence type="ECO:0008006" key="3">
    <source>
        <dbReference type="Google" id="ProtNLM"/>
    </source>
</evidence>
<dbReference type="OrthoDB" id="612216at2759"/>
<dbReference type="InterPro" id="IPR032675">
    <property type="entry name" value="LRR_dom_sf"/>
</dbReference>
<sequence length="446" mass="51856">MDSNNKINWLNIIINTEFQSYVDENSIREISLSSKLIREKLKPLIFNKLKISSSNLEYCKNNIITEHYKYFHNSNFDDSFFEDSKLRGIDSILNDFTIALSCIKKFVNRLHFCDFNWPGVYIFPITGIFNNLIKLELGSNIMIPYSGFAKLGESLPNLNHVKLFAVLVKFPIEHFSSEDYVFPPNLKYLEITNNKIISTTSMSDPYKFLFNRDSSDLTIDFFKIPKVSIPSLKELVYYDSMRLDLGLKDFLEVNQNLESLSIRSSNLNSISTLSSLKNLKLDGEIRFNSSNQVPALKSLEHLHIVSDFESDWEDVNNLCSICTNLVRIDFNVLYSIMSSQDLIDSKLVPIVSNLPHLKVLKLDIYVGDNRYLNLANFSNIEKLILKSQYITILNLNFINCQKLNKVVLQSTSYEINTNEFREKFNCYKNWIFKFNKFTIRGYKINL</sequence>
<dbReference type="Proteomes" id="UP000070444">
    <property type="component" value="Unassembled WGS sequence"/>
</dbReference>
<keyword evidence="2" id="KW-1185">Reference proteome</keyword>
<dbReference type="EMBL" id="KQ964698">
    <property type="protein sequence ID" value="KXN66680.1"/>
    <property type="molecule type" value="Genomic_DNA"/>
</dbReference>
<organism evidence="1 2">
    <name type="scientific">Conidiobolus coronatus (strain ATCC 28846 / CBS 209.66 / NRRL 28638)</name>
    <name type="common">Delacroixia coronata</name>
    <dbReference type="NCBI Taxonomy" id="796925"/>
    <lineage>
        <taxon>Eukaryota</taxon>
        <taxon>Fungi</taxon>
        <taxon>Fungi incertae sedis</taxon>
        <taxon>Zoopagomycota</taxon>
        <taxon>Entomophthoromycotina</taxon>
        <taxon>Entomophthoromycetes</taxon>
        <taxon>Entomophthorales</taxon>
        <taxon>Ancylistaceae</taxon>
        <taxon>Conidiobolus</taxon>
    </lineage>
</organism>
<evidence type="ECO:0000313" key="2">
    <source>
        <dbReference type="Proteomes" id="UP000070444"/>
    </source>
</evidence>
<reference evidence="1 2" key="1">
    <citation type="journal article" date="2015" name="Genome Biol. Evol.">
        <title>Phylogenomic analyses indicate that early fungi evolved digesting cell walls of algal ancestors of land plants.</title>
        <authorList>
            <person name="Chang Y."/>
            <person name="Wang S."/>
            <person name="Sekimoto S."/>
            <person name="Aerts A.L."/>
            <person name="Choi C."/>
            <person name="Clum A."/>
            <person name="LaButti K.M."/>
            <person name="Lindquist E.A."/>
            <person name="Yee Ngan C."/>
            <person name="Ohm R.A."/>
            <person name="Salamov A.A."/>
            <person name="Grigoriev I.V."/>
            <person name="Spatafora J.W."/>
            <person name="Berbee M.L."/>
        </authorList>
    </citation>
    <scope>NUCLEOTIDE SEQUENCE [LARGE SCALE GENOMIC DNA]</scope>
    <source>
        <strain evidence="1 2">NRRL 28638</strain>
    </source>
</reference>
<gene>
    <name evidence="1" type="ORF">CONCODRAFT_73513</name>
</gene>
<protein>
    <recommendedName>
        <fullName evidence="3">RNI-like protein</fullName>
    </recommendedName>
</protein>
<name>A0A137NV65_CONC2</name>
<dbReference type="AlphaFoldDB" id="A0A137NV65"/>
<accession>A0A137NV65</accession>
<proteinExistence type="predicted"/>
<dbReference type="SUPFAM" id="SSF52047">
    <property type="entry name" value="RNI-like"/>
    <property type="match status" value="1"/>
</dbReference>
<dbReference type="Gene3D" id="3.80.10.10">
    <property type="entry name" value="Ribonuclease Inhibitor"/>
    <property type="match status" value="1"/>
</dbReference>
<evidence type="ECO:0000313" key="1">
    <source>
        <dbReference type="EMBL" id="KXN66680.1"/>
    </source>
</evidence>